<dbReference type="Pfam" id="PF00248">
    <property type="entry name" value="Aldo_ket_red"/>
    <property type="match status" value="1"/>
</dbReference>
<dbReference type="GO" id="GO:0005737">
    <property type="term" value="C:cytoplasm"/>
    <property type="evidence" value="ECO:0007669"/>
    <property type="project" value="TreeGrafter"/>
</dbReference>
<dbReference type="PANTHER" id="PTHR43625">
    <property type="entry name" value="AFLATOXIN B1 ALDEHYDE REDUCTASE"/>
    <property type="match status" value="1"/>
</dbReference>
<name>A0A397SBS5_9GLOM</name>
<gene>
    <name evidence="3" type="ORF">C1645_666303</name>
</gene>
<dbReference type="AlphaFoldDB" id="A0A397SBS5"/>
<reference evidence="3 4" key="1">
    <citation type="submission" date="2018-06" db="EMBL/GenBank/DDBJ databases">
        <title>Comparative genomics reveals the genomic features of Rhizophagus irregularis, R. cerebriforme, R. diaphanum and Gigaspora rosea, and their symbiotic lifestyle signature.</title>
        <authorList>
            <person name="Morin E."/>
            <person name="San Clemente H."/>
            <person name="Chen E.C.H."/>
            <person name="De La Providencia I."/>
            <person name="Hainaut M."/>
            <person name="Kuo A."/>
            <person name="Kohler A."/>
            <person name="Murat C."/>
            <person name="Tang N."/>
            <person name="Roy S."/>
            <person name="Loubradou J."/>
            <person name="Henrissat B."/>
            <person name="Grigoriev I.V."/>
            <person name="Corradi N."/>
            <person name="Roux C."/>
            <person name="Martin F.M."/>
        </authorList>
    </citation>
    <scope>NUCLEOTIDE SEQUENCE [LARGE SCALE GENOMIC DNA]</scope>
    <source>
        <strain evidence="3 4">DAOM 227022</strain>
    </source>
</reference>
<organism evidence="3 4">
    <name type="scientific">Glomus cerebriforme</name>
    <dbReference type="NCBI Taxonomy" id="658196"/>
    <lineage>
        <taxon>Eukaryota</taxon>
        <taxon>Fungi</taxon>
        <taxon>Fungi incertae sedis</taxon>
        <taxon>Mucoromycota</taxon>
        <taxon>Glomeromycotina</taxon>
        <taxon>Glomeromycetes</taxon>
        <taxon>Glomerales</taxon>
        <taxon>Glomeraceae</taxon>
        <taxon>Glomus</taxon>
    </lineage>
</organism>
<sequence length="88" mass="10305">FRRTNPRFQGENFNENLELVHKFNDFVNKKGITLGQPCLAWVLAQRDNMIVIPGTRKVKYLEENFEAAKIHEIRNIINSIEIVGTRYS</sequence>
<dbReference type="GO" id="GO:0016491">
    <property type="term" value="F:oxidoreductase activity"/>
    <property type="evidence" value="ECO:0007669"/>
    <property type="project" value="UniProtKB-KW"/>
</dbReference>
<proteinExistence type="predicted"/>
<dbReference type="OrthoDB" id="37537at2759"/>
<feature type="non-terminal residue" evidence="3">
    <location>
        <position position="1"/>
    </location>
</feature>
<dbReference type="SUPFAM" id="SSF51430">
    <property type="entry name" value="NAD(P)-linked oxidoreductase"/>
    <property type="match status" value="1"/>
</dbReference>
<keyword evidence="4" id="KW-1185">Reference proteome</keyword>
<dbReference type="EMBL" id="QKYT01000615">
    <property type="protein sequence ID" value="RIA82942.1"/>
    <property type="molecule type" value="Genomic_DNA"/>
</dbReference>
<dbReference type="InterPro" id="IPR023210">
    <property type="entry name" value="NADP_OxRdtase_dom"/>
</dbReference>
<evidence type="ECO:0000313" key="3">
    <source>
        <dbReference type="EMBL" id="RIA82942.1"/>
    </source>
</evidence>
<dbReference type="Gene3D" id="3.20.20.100">
    <property type="entry name" value="NADP-dependent oxidoreductase domain"/>
    <property type="match status" value="1"/>
</dbReference>
<dbReference type="PANTHER" id="PTHR43625:SF40">
    <property type="entry name" value="ALDO-KETO REDUCTASE YAKC [NADP(+)]"/>
    <property type="match status" value="1"/>
</dbReference>
<dbReference type="InterPro" id="IPR036812">
    <property type="entry name" value="NAD(P)_OxRdtase_dom_sf"/>
</dbReference>
<dbReference type="STRING" id="658196.A0A397SBS5"/>
<evidence type="ECO:0000313" key="4">
    <source>
        <dbReference type="Proteomes" id="UP000265703"/>
    </source>
</evidence>
<feature type="domain" description="NADP-dependent oxidoreductase" evidence="2">
    <location>
        <begin position="11"/>
        <end position="70"/>
    </location>
</feature>
<protein>
    <recommendedName>
        <fullName evidence="2">NADP-dependent oxidoreductase domain-containing protein</fullName>
    </recommendedName>
</protein>
<dbReference type="Proteomes" id="UP000265703">
    <property type="component" value="Unassembled WGS sequence"/>
</dbReference>
<keyword evidence="1" id="KW-0560">Oxidoreductase</keyword>
<comment type="caution">
    <text evidence="3">The sequence shown here is derived from an EMBL/GenBank/DDBJ whole genome shotgun (WGS) entry which is preliminary data.</text>
</comment>
<evidence type="ECO:0000259" key="2">
    <source>
        <dbReference type="Pfam" id="PF00248"/>
    </source>
</evidence>
<feature type="non-terminal residue" evidence="3">
    <location>
        <position position="88"/>
    </location>
</feature>
<dbReference type="InterPro" id="IPR050791">
    <property type="entry name" value="Aldo-Keto_reductase"/>
</dbReference>
<evidence type="ECO:0000256" key="1">
    <source>
        <dbReference type="ARBA" id="ARBA00023002"/>
    </source>
</evidence>
<accession>A0A397SBS5</accession>